<reference evidence="1" key="1">
    <citation type="journal article" date="2020" name="Stud. Mycol.">
        <title>101 Dothideomycetes genomes: a test case for predicting lifestyles and emergence of pathogens.</title>
        <authorList>
            <person name="Haridas S."/>
            <person name="Albert R."/>
            <person name="Binder M."/>
            <person name="Bloem J."/>
            <person name="Labutti K."/>
            <person name="Salamov A."/>
            <person name="Andreopoulos B."/>
            <person name="Baker S."/>
            <person name="Barry K."/>
            <person name="Bills G."/>
            <person name="Bluhm B."/>
            <person name="Cannon C."/>
            <person name="Castanera R."/>
            <person name="Culley D."/>
            <person name="Daum C."/>
            <person name="Ezra D."/>
            <person name="Gonzalez J."/>
            <person name="Henrissat B."/>
            <person name="Kuo A."/>
            <person name="Liang C."/>
            <person name="Lipzen A."/>
            <person name="Lutzoni F."/>
            <person name="Magnuson J."/>
            <person name="Mondo S."/>
            <person name="Nolan M."/>
            <person name="Ohm R."/>
            <person name="Pangilinan J."/>
            <person name="Park H.-J."/>
            <person name="Ramirez L."/>
            <person name="Alfaro M."/>
            <person name="Sun H."/>
            <person name="Tritt A."/>
            <person name="Yoshinaga Y."/>
            <person name="Zwiers L.-H."/>
            <person name="Turgeon B."/>
            <person name="Goodwin S."/>
            <person name="Spatafora J."/>
            <person name="Crous P."/>
            <person name="Grigoriev I."/>
        </authorList>
    </citation>
    <scope>NUCLEOTIDE SEQUENCE</scope>
    <source>
        <strain evidence="1">CBS 101060</strain>
    </source>
</reference>
<feature type="non-terminal residue" evidence="1">
    <location>
        <position position="370"/>
    </location>
</feature>
<organism evidence="1 2">
    <name type="scientific">Patellaria atrata CBS 101060</name>
    <dbReference type="NCBI Taxonomy" id="1346257"/>
    <lineage>
        <taxon>Eukaryota</taxon>
        <taxon>Fungi</taxon>
        <taxon>Dikarya</taxon>
        <taxon>Ascomycota</taxon>
        <taxon>Pezizomycotina</taxon>
        <taxon>Dothideomycetes</taxon>
        <taxon>Dothideomycetes incertae sedis</taxon>
        <taxon>Patellariales</taxon>
        <taxon>Patellariaceae</taxon>
        <taxon>Patellaria</taxon>
    </lineage>
</organism>
<evidence type="ECO:0000313" key="1">
    <source>
        <dbReference type="EMBL" id="KAF2841188.1"/>
    </source>
</evidence>
<dbReference type="EMBL" id="MU006091">
    <property type="protein sequence ID" value="KAF2841188.1"/>
    <property type="molecule type" value="Genomic_DNA"/>
</dbReference>
<evidence type="ECO:0000313" key="2">
    <source>
        <dbReference type="Proteomes" id="UP000799429"/>
    </source>
</evidence>
<proteinExistence type="predicted"/>
<sequence>MGGKAFITPSRSDGALDVPRMPPNVYLEVRDKFIAICEDYFARVLTPPEAPGKDDYGDIDILVAEPKDQFNPSSFAQHVGAERFVENGPTSSYAIPYPGEQNKYIQLDIRMCDPADLEWETFMGSYGDLMQILGQLQRDLGLTATNNGLYLRAANPPDIPKKEGMIFLTAEPKRYMRFLELDPDKYDQGFATDEEIFSWCTNSRFFSSGNRGQLRDNTNDRRRKKTRKMFAKFHEYCFLNDPNLNSVSKPWCRQEVAEEAVRFFGVEKQYLEILSIVNEVRKERHLFEKIAINDYIRKKEQERKSSVIRSLRRWIVWRDSRPALRDEPINASHQSSWSRELEVSKFDEGEFIAWICENWQKAISLDHEHV</sequence>
<dbReference type="OrthoDB" id="4708870at2759"/>
<protein>
    <submittedName>
        <fullName evidence="1">Uncharacterized protein</fullName>
    </submittedName>
</protein>
<accession>A0A9P4SGK4</accession>
<gene>
    <name evidence="1" type="ORF">M501DRAFT_949422</name>
</gene>
<keyword evidence="2" id="KW-1185">Reference proteome</keyword>
<dbReference type="AlphaFoldDB" id="A0A9P4SGK4"/>
<dbReference type="Proteomes" id="UP000799429">
    <property type="component" value="Unassembled WGS sequence"/>
</dbReference>
<comment type="caution">
    <text evidence="1">The sequence shown here is derived from an EMBL/GenBank/DDBJ whole genome shotgun (WGS) entry which is preliminary data.</text>
</comment>
<name>A0A9P4SGK4_9PEZI</name>